<evidence type="ECO:0000313" key="2">
    <source>
        <dbReference type="Proteomes" id="UP001321473"/>
    </source>
</evidence>
<gene>
    <name evidence="1" type="ORF">V5799_005019</name>
</gene>
<accession>A0AAQ4D4F9</accession>
<comment type="caution">
    <text evidence="1">The sequence shown here is derived from an EMBL/GenBank/DDBJ whole genome shotgun (WGS) entry which is preliminary data.</text>
</comment>
<protein>
    <submittedName>
        <fullName evidence="1">Uncharacterized protein</fullName>
    </submittedName>
</protein>
<dbReference type="Proteomes" id="UP001321473">
    <property type="component" value="Unassembled WGS sequence"/>
</dbReference>
<organism evidence="1 2">
    <name type="scientific">Amblyomma americanum</name>
    <name type="common">Lone star tick</name>
    <dbReference type="NCBI Taxonomy" id="6943"/>
    <lineage>
        <taxon>Eukaryota</taxon>
        <taxon>Metazoa</taxon>
        <taxon>Ecdysozoa</taxon>
        <taxon>Arthropoda</taxon>
        <taxon>Chelicerata</taxon>
        <taxon>Arachnida</taxon>
        <taxon>Acari</taxon>
        <taxon>Parasitiformes</taxon>
        <taxon>Ixodida</taxon>
        <taxon>Ixodoidea</taxon>
        <taxon>Ixodidae</taxon>
        <taxon>Amblyomminae</taxon>
        <taxon>Amblyomma</taxon>
    </lineage>
</organism>
<dbReference type="AlphaFoldDB" id="A0AAQ4D4F9"/>
<keyword evidence="2" id="KW-1185">Reference proteome</keyword>
<proteinExistence type="predicted"/>
<sequence>RVLFSAFNFIFCFHSRAGGPLNGRQALQPHRRCLRQCNPDGHPLQCPPRCICCRMNLQRNMGMCLESGMPLPAGFERPRRGAPEVVVG</sequence>
<name>A0AAQ4D4F9_AMBAM</name>
<reference evidence="1 2" key="1">
    <citation type="journal article" date="2023" name="Arcadia Sci">
        <title>De novo assembly of a long-read Amblyomma americanum tick genome.</title>
        <authorList>
            <person name="Chou S."/>
            <person name="Poskanzer K.E."/>
            <person name="Rollins M."/>
            <person name="Thuy-Boun P.S."/>
        </authorList>
    </citation>
    <scope>NUCLEOTIDE SEQUENCE [LARGE SCALE GENOMIC DNA]</scope>
    <source>
        <strain evidence="1">F_SG_1</strain>
        <tissue evidence="1">Salivary glands</tissue>
    </source>
</reference>
<dbReference type="EMBL" id="JARKHS020035302">
    <property type="protein sequence ID" value="KAK8757349.1"/>
    <property type="molecule type" value="Genomic_DNA"/>
</dbReference>
<feature type="non-terminal residue" evidence="1">
    <location>
        <position position="1"/>
    </location>
</feature>
<evidence type="ECO:0000313" key="1">
    <source>
        <dbReference type="EMBL" id="KAK8757349.1"/>
    </source>
</evidence>